<accession>A0ABN7WDD3</accession>
<dbReference type="PANTHER" id="PTHR10492">
    <property type="match status" value="1"/>
</dbReference>
<protein>
    <submittedName>
        <fullName evidence="1">16715_t:CDS:1</fullName>
    </submittedName>
</protein>
<reference evidence="1 2" key="1">
    <citation type="submission" date="2021-06" db="EMBL/GenBank/DDBJ databases">
        <authorList>
            <person name="Kallberg Y."/>
            <person name="Tangrot J."/>
            <person name="Rosling A."/>
        </authorList>
    </citation>
    <scope>NUCLEOTIDE SEQUENCE [LARGE SCALE GENOMIC DNA]</scope>
    <source>
        <strain evidence="1 2">120-4 pot B 10/14</strain>
    </source>
</reference>
<keyword evidence="2" id="KW-1185">Reference proteome</keyword>
<name>A0ABN7WDD3_GIGMA</name>
<gene>
    <name evidence="1" type="ORF">GMARGA_LOCUS29327</name>
</gene>
<organism evidence="1 2">
    <name type="scientific">Gigaspora margarita</name>
    <dbReference type="NCBI Taxonomy" id="4874"/>
    <lineage>
        <taxon>Eukaryota</taxon>
        <taxon>Fungi</taxon>
        <taxon>Fungi incertae sedis</taxon>
        <taxon>Mucoromycota</taxon>
        <taxon>Glomeromycotina</taxon>
        <taxon>Glomeromycetes</taxon>
        <taxon>Diversisporales</taxon>
        <taxon>Gigasporaceae</taxon>
        <taxon>Gigaspora</taxon>
    </lineage>
</organism>
<evidence type="ECO:0000313" key="1">
    <source>
        <dbReference type="EMBL" id="CAG8827170.1"/>
    </source>
</evidence>
<dbReference type="SUPFAM" id="SSF52540">
    <property type="entry name" value="P-loop containing nucleoside triphosphate hydrolases"/>
    <property type="match status" value="1"/>
</dbReference>
<dbReference type="Gene3D" id="3.40.50.300">
    <property type="entry name" value="P-loop containing nucleotide triphosphate hydrolases"/>
    <property type="match status" value="1"/>
</dbReference>
<dbReference type="InterPro" id="IPR027417">
    <property type="entry name" value="P-loop_NTPase"/>
</dbReference>
<comment type="caution">
    <text evidence="1">The sequence shown here is derived from an EMBL/GenBank/DDBJ whole genome shotgun (WGS) entry which is preliminary data.</text>
</comment>
<dbReference type="PANTHER" id="PTHR10492:SF94">
    <property type="entry name" value="ATP-DEPENDENT DNA HELICASE"/>
    <property type="match status" value="1"/>
</dbReference>
<proteinExistence type="predicted"/>
<evidence type="ECO:0000313" key="2">
    <source>
        <dbReference type="Proteomes" id="UP000789901"/>
    </source>
</evidence>
<dbReference type="Proteomes" id="UP000789901">
    <property type="component" value="Unassembled WGS sequence"/>
</dbReference>
<sequence length="117" mass="13541">MRVSQNTTYEAKAFAEYLLRIGNRTEPRAILTPLNSDVDDLNNQIMAKFPEEQQKYYSFDSQFPIRPAFALTINKAQEQMLSYIGLYLPNSDFSHGQLYVAMSRVREKSNLKVLVKN</sequence>
<feature type="non-terminal residue" evidence="1">
    <location>
        <position position="117"/>
    </location>
</feature>
<dbReference type="EMBL" id="CAJVQB010039244">
    <property type="protein sequence ID" value="CAG8827170.1"/>
    <property type="molecule type" value="Genomic_DNA"/>
</dbReference>